<protein>
    <submittedName>
        <fullName evidence="2">Uncharacterized protein</fullName>
    </submittedName>
</protein>
<dbReference type="OrthoDB" id="2799409at2759"/>
<dbReference type="EMBL" id="JACGCI010000151">
    <property type="protein sequence ID" value="KAF6743250.1"/>
    <property type="molecule type" value="Genomic_DNA"/>
</dbReference>
<comment type="caution">
    <text evidence="2">The sequence shown here is derived from an EMBL/GenBank/DDBJ whole genome shotgun (WGS) entry which is preliminary data.</text>
</comment>
<accession>A0A8H6HA35</accession>
<sequence>MSVQAPVHAQAATRVPRTLPIPGVFIPNLPAGSSAWREAVRQWEEGAENLLPLCDWPPAWYSGGMRTVFRTKRGDRKTGLSSSHFPAHRDEDTFLRLYPEASKGFRALLTAIQARSPTHVCRHRTSKHGSPEERDSACSRASSP</sequence>
<gene>
    <name evidence="2" type="ORF">DFP72DRAFT_828379</name>
</gene>
<evidence type="ECO:0000256" key="1">
    <source>
        <dbReference type="SAM" id="MobiDB-lite"/>
    </source>
</evidence>
<reference evidence="2 3" key="1">
    <citation type="submission" date="2020-07" db="EMBL/GenBank/DDBJ databases">
        <title>Comparative genomics of pyrophilous fungi reveals a link between fire events and developmental genes.</title>
        <authorList>
            <consortium name="DOE Joint Genome Institute"/>
            <person name="Steindorff A.S."/>
            <person name="Carver A."/>
            <person name="Calhoun S."/>
            <person name="Stillman K."/>
            <person name="Liu H."/>
            <person name="Lipzen A."/>
            <person name="Pangilinan J."/>
            <person name="Labutti K."/>
            <person name="Bruns T.D."/>
            <person name="Grigoriev I.V."/>
        </authorList>
    </citation>
    <scope>NUCLEOTIDE SEQUENCE [LARGE SCALE GENOMIC DNA]</scope>
    <source>
        <strain evidence="2 3">CBS 144469</strain>
    </source>
</reference>
<name>A0A8H6HA35_9AGAR</name>
<proteinExistence type="predicted"/>
<feature type="region of interest" description="Disordered" evidence="1">
    <location>
        <begin position="119"/>
        <end position="144"/>
    </location>
</feature>
<evidence type="ECO:0000313" key="3">
    <source>
        <dbReference type="Proteomes" id="UP000521943"/>
    </source>
</evidence>
<evidence type="ECO:0000313" key="2">
    <source>
        <dbReference type="EMBL" id="KAF6743250.1"/>
    </source>
</evidence>
<keyword evidence="3" id="KW-1185">Reference proteome</keyword>
<organism evidence="2 3">
    <name type="scientific">Ephemerocybe angulata</name>
    <dbReference type="NCBI Taxonomy" id="980116"/>
    <lineage>
        <taxon>Eukaryota</taxon>
        <taxon>Fungi</taxon>
        <taxon>Dikarya</taxon>
        <taxon>Basidiomycota</taxon>
        <taxon>Agaricomycotina</taxon>
        <taxon>Agaricomycetes</taxon>
        <taxon>Agaricomycetidae</taxon>
        <taxon>Agaricales</taxon>
        <taxon>Agaricineae</taxon>
        <taxon>Psathyrellaceae</taxon>
        <taxon>Ephemerocybe</taxon>
    </lineage>
</organism>
<dbReference type="Proteomes" id="UP000521943">
    <property type="component" value="Unassembled WGS sequence"/>
</dbReference>
<dbReference type="AlphaFoldDB" id="A0A8H6HA35"/>